<dbReference type="CDD" id="cd00616">
    <property type="entry name" value="AHBA_syn"/>
    <property type="match status" value="1"/>
</dbReference>
<comment type="similarity">
    <text evidence="2 3">Belongs to the DegT/DnrJ/EryC1 family.</text>
</comment>
<keyword evidence="1 3" id="KW-0663">Pyridoxal phosphate</keyword>
<dbReference type="PIRSF" id="PIRSF000390">
    <property type="entry name" value="PLP_StrS"/>
    <property type="match status" value="1"/>
</dbReference>
<keyword evidence="4" id="KW-0808">Transferase</keyword>
<dbReference type="GO" id="GO:0008483">
    <property type="term" value="F:transaminase activity"/>
    <property type="evidence" value="ECO:0007669"/>
    <property type="project" value="UniProtKB-KW"/>
</dbReference>
<reference evidence="4 5" key="1">
    <citation type="submission" date="2018-02" db="EMBL/GenBank/DDBJ databases">
        <authorList>
            <person name="Holder M.E."/>
            <person name="Ajami N.J."/>
            <person name="Petrosino J.F."/>
        </authorList>
    </citation>
    <scope>NUCLEOTIDE SEQUENCE [LARGE SCALE GENOMIC DNA]</scope>
    <source>
        <strain evidence="4 5">ATCC 33285</strain>
    </source>
</reference>
<evidence type="ECO:0000256" key="1">
    <source>
        <dbReference type="ARBA" id="ARBA00022898"/>
    </source>
</evidence>
<dbReference type="Pfam" id="PF01041">
    <property type="entry name" value="DegT_DnrJ_EryC1"/>
    <property type="match status" value="1"/>
</dbReference>
<sequence>MNIPFLSLKDVTALHGSEINEAVTRVVNNGWYLQGKENEQFEKHYSEFIGCKHTIGCANGLDALIWIFRAYIEMGVMQPGDEVLVPANTYIATTLSITENGLVPVSIEPKPNTLEIDDDLIEAAITPRTKAIAIVHLYGRIAYTDKIGEICKKYNLKLIEDCAQSHGCKHTDGRVTGNIGDAAGHSFYPGKNLGALGDGGAVTTNDPELAAAVRALANYGSQKKYVFKYAGRNSRLDEIQAAVLDVKLKYLTEDNAKRKAVAHYYYEHINNPLITLPDLFPDEQNAYHLFPVIVSGKENRARLHDYLEEKGVGTVCHYPIAPHQQECYAKEVWNTPQLSLPITERLADEELSLPIGPAITLEEVAEVVRLINEFK</sequence>
<keyword evidence="5" id="KW-1185">Reference proteome</keyword>
<dbReference type="RefSeq" id="WP_106040629.1">
    <property type="nucleotide sequence ID" value="NZ_CP027231.1"/>
</dbReference>
<keyword evidence="4" id="KW-0032">Aminotransferase</keyword>
<dbReference type="Proteomes" id="UP000238304">
    <property type="component" value="Chromosome"/>
</dbReference>
<organism evidence="4 5">
    <name type="scientific">Bacteroides zoogleoformans</name>
    <dbReference type="NCBI Taxonomy" id="28119"/>
    <lineage>
        <taxon>Bacteria</taxon>
        <taxon>Pseudomonadati</taxon>
        <taxon>Bacteroidota</taxon>
        <taxon>Bacteroidia</taxon>
        <taxon>Bacteroidales</taxon>
        <taxon>Bacteroidaceae</taxon>
        <taxon>Bacteroides</taxon>
    </lineage>
</organism>
<dbReference type="PANTHER" id="PTHR30244:SF36">
    <property type="entry name" value="3-OXO-GLUCOSE-6-PHOSPHATE:GLUTAMATE AMINOTRANSFERASE"/>
    <property type="match status" value="1"/>
</dbReference>
<gene>
    <name evidence="4" type="ORF">C4H11_04475</name>
</gene>
<name>A0ABM6T6J9_9BACE</name>
<dbReference type="InterPro" id="IPR015421">
    <property type="entry name" value="PyrdxlP-dep_Trfase_major"/>
</dbReference>
<dbReference type="InterPro" id="IPR000653">
    <property type="entry name" value="DegT/StrS_aminotransferase"/>
</dbReference>
<protein>
    <submittedName>
        <fullName evidence="4">Aminotransferase</fullName>
    </submittedName>
</protein>
<dbReference type="Gene3D" id="3.90.1150.10">
    <property type="entry name" value="Aspartate Aminotransferase, domain 1"/>
    <property type="match status" value="1"/>
</dbReference>
<evidence type="ECO:0000256" key="2">
    <source>
        <dbReference type="ARBA" id="ARBA00037999"/>
    </source>
</evidence>
<dbReference type="EMBL" id="CP027231">
    <property type="protein sequence ID" value="AVM52298.1"/>
    <property type="molecule type" value="Genomic_DNA"/>
</dbReference>
<dbReference type="Gene3D" id="3.40.640.10">
    <property type="entry name" value="Type I PLP-dependent aspartate aminotransferase-like (Major domain)"/>
    <property type="match status" value="1"/>
</dbReference>
<dbReference type="InterPro" id="IPR015422">
    <property type="entry name" value="PyrdxlP-dep_Trfase_small"/>
</dbReference>
<accession>A0ABM6T6J9</accession>
<evidence type="ECO:0000313" key="5">
    <source>
        <dbReference type="Proteomes" id="UP000238304"/>
    </source>
</evidence>
<evidence type="ECO:0000256" key="3">
    <source>
        <dbReference type="RuleBase" id="RU004508"/>
    </source>
</evidence>
<evidence type="ECO:0000313" key="4">
    <source>
        <dbReference type="EMBL" id="AVM52298.1"/>
    </source>
</evidence>
<dbReference type="SUPFAM" id="SSF53383">
    <property type="entry name" value="PLP-dependent transferases"/>
    <property type="match status" value="1"/>
</dbReference>
<dbReference type="InterPro" id="IPR015424">
    <property type="entry name" value="PyrdxlP-dep_Trfase"/>
</dbReference>
<dbReference type="PANTHER" id="PTHR30244">
    <property type="entry name" value="TRANSAMINASE"/>
    <property type="match status" value="1"/>
</dbReference>
<proteinExistence type="inferred from homology"/>